<evidence type="ECO:0000256" key="1">
    <source>
        <dbReference type="SAM" id="SignalP"/>
    </source>
</evidence>
<dbReference type="Pfam" id="PF04069">
    <property type="entry name" value="OpuAC"/>
    <property type="match status" value="1"/>
</dbReference>
<dbReference type="InterPro" id="IPR006311">
    <property type="entry name" value="TAT_signal"/>
</dbReference>
<proteinExistence type="predicted"/>
<dbReference type="SUPFAM" id="SSF53850">
    <property type="entry name" value="Periplasmic binding protein-like II"/>
    <property type="match status" value="1"/>
</dbReference>
<name>A0A840AVI8_9HYPH</name>
<dbReference type="CDD" id="cd13616">
    <property type="entry name" value="PBP2_OsmF"/>
    <property type="match status" value="1"/>
</dbReference>
<comment type="caution">
    <text evidence="3">The sequence shown here is derived from an EMBL/GenBank/DDBJ whole genome shotgun (WGS) entry which is preliminary data.</text>
</comment>
<sequence>MSPIISRRSLIAAAIVLAAGLPLAHGPAAFAAEPVKVGSKIDTEGSLLGNIIIAILDANGIPTVNKVSLGNTKIVRGAITAGEIDLYPEYTGNGAFFFSIDSDPVWKNAKEGYEKVKQLDYDANKIVWLTPAPADNTWVIAVRKDVADTNKLASLEDFAKWINGGGTFKIAASAEFVESPAALPAFQSAYGFALKPDQIVVLAGGDTTTFIKAAAEQTSGVNGSLAYGTDGALAALGLVALTDDKGVQPVYAPAPIIREAVLKDYPQIAELLKPAFESLDGPTLQALNAKIAVDGLDPKQVATDYLKSKGLLK</sequence>
<keyword evidence="1" id="KW-0732">Signal</keyword>
<dbReference type="PROSITE" id="PS51318">
    <property type="entry name" value="TAT"/>
    <property type="match status" value="1"/>
</dbReference>
<dbReference type="InterPro" id="IPR007210">
    <property type="entry name" value="ABC_Gly_betaine_transp_sub-bd"/>
</dbReference>
<feature type="domain" description="ABC-type glycine betaine transport system substrate-binding" evidence="2">
    <location>
        <begin position="34"/>
        <end position="307"/>
    </location>
</feature>
<reference evidence="3 4" key="1">
    <citation type="submission" date="2020-08" db="EMBL/GenBank/DDBJ databases">
        <title>Genomic Encyclopedia of Type Strains, Phase IV (KMG-IV): sequencing the most valuable type-strain genomes for metagenomic binning, comparative biology and taxonomic classification.</title>
        <authorList>
            <person name="Goeker M."/>
        </authorList>
    </citation>
    <scope>NUCLEOTIDE SEQUENCE [LARGE SCALE GENOMIC DNA]</scope>
    <source>
        <strain evidence="3 4">DSM 25966</strain>
    </source>
</reference>
<feature type="chain" id="PRO_5032848333" evidence="1">
    <location>
        <begin position="32"/>
        <end position="313"/>
    </location>
</feature>
<feature type="signal peptide" evidence="1">
    <location>
        <begin position="1"/>
        <end position="31"/>
    </location>
</feature>
<protein>
    <submittedName>
        <fullName evidence="3">Osmoprotectant transport system substrate-binding protein</fullName>
    </submittedName>
</protein>
<dbReference type="GO" id="GO:0043190">
    <property type="term" value="C:ATP-binding cassette (ABC) transporter complex"/>
    <property type="evidence" value="ECO:0007669"/>
    <property type="project" value="InterPro"/>
</dbReference>
<gene>
    <name evidence="3" type="ORF">GGR25_004307</name>
</gene>
<accession>A0A840AVI8</accession>
<evidence type="ECO:0000313" key="3">
    <source>
        <dbReference type="EMBL" id="MBB3933243.1"/>
    </source>
</evidence>
<evidence type="ECO:0000259" key="2">
    <source>
        <dbReference type="Pfam" id="PF04069"/>
    </source>
</evidence>
<dbReference type="Proteomes" id="UP000553963">
    <property type="component" value="Unassembled WGS sequence"/>
</dbReference>
<evidence type="ECO:0000313" key="4">
    <source>
        <dbReference type="Proteomes" id="UP000553963"/>
    </source>
</evidence>
<dbReference type="GO" id="GO:0022857">
    <property type="term" value="F:transmembrane transporter activity"/>
    <property type="evidence" value="ECO:0007669"/>
    <property type="project" value="InterPro"/>
</dbReference>
<organism evidence="3 4">
    <name type="scientific">Kaistia hirudinis</name>
    <dbReference type="NCBI Taxonomy" id="1293440"/>
    <lineage>
        <taxon>Bacteria</taxon>
        <taxon>Pseudomonadati</taxon>
        <taxon>Pseudomonadota</taxon>
        <taxon>Alphaproteobacteria</taxon>
        <taxon>Hyphomicrobiales</taxon>
        <taxon>Kaistiaceae</taxon>
        <taxon>Kaistia</taxon>
    </lineage>
</organism>
<dbReference type="Gene3D" id="3.40.190.10">
    <property type="entry name" value="Periplasmic binding protein-like II"/>
    <property type="match status" value="1"/>
</dbReference>
<dbReference type="AlphaFoldDB" id="A0A840AVI8"/>
<dbReference type="Gene3D" id="3.40.190.120">
    <property type="entry name" value="Osmoprotection protein (prox), domain 2"/>
    <property type="match status" value="1"/>
</dbReference>
<dbReference type="EMBL" id="JACIDS010000005">
    <property type="protein sequence ID" value="MBB3933243.1"/>
    <property type="molecule type" value="Genomic_DNA"/>
</dbReference>
<dbReference type="RefSeq" id="WP_183400879.1">
    <property type="nucleotide sequence ID" value="NZ_JACIDS010000005.1"/>
</dbReference>
<keyword evidence="4" id="KW-1185">Reference proteome</keyword>